<dbReference type="Proteomes" id="UP000075714">
    <property type="component" value="Unassembled WGS sequence"/>
</dbReference>
<evidence type="ECO:0000256" key="1">
    <source>
        <dbReference type="SAM" id="SignalP"/>
    </source>
</evidence>
<dbReference type="OrthoDB" id="409848at2759"/>
<reference evidence="3" key="1">
    <citation type="journal article" date="2016" name="Nat. Commun.">
        <title>The Gonium pectorale genome demonstrates co-option of cell cycle regulation during the evolution of multicellularity.</title>
        <authorList>
            <person name="Hanschen E.R."/>
            <person name="Marriage T.N."/>
            <person name="Ferris P.J."/>
            <person name="Hamaji T."/>
            <person name="Toyoda A."/>
            <person name="Fujiyama A."/>
            <person name="Neme R."/>
            <person name="Noguchi H."/>
            <person name="Minakuchi Y."/>
            <person name="Suzuki M."/>
            <person name="Kawai-Toyooka H."/>
            <person name="Smith D.R."/>
            <person name="Sparks H."/>
            <person name="Anderson J."/>
            <person name="Bakaric R."/>
            <person name="Luria V."/>
            <person name="Karger A."/>
            <person name="Kirschner M.W."/>
            <person name="Durand P.M."/>
            <person name="Michod R.E."/>
            <person name="Nozaki H."/>
            <person name="Olson B.J."/>
        </authorList>
    </citation>
    <scope>NUCLEOTIDE SEQUENCE [LARGE SCALE GENOMIC DNA]</scope>
    <source>
        <strain evidence="3">NIES-2863</strain>
    </source>
</reference>
<dbReference type="AlphaFoldDB" id="A0A150FXX7"/>
<feature type="signal peptide" evidence="1">
    <location>
        <begin position="1"/>
        <end position="20"/>
    </location>
</feature>
<dbReference type="PANTHER" id="PTHR38360:SF1">
    <property type="entry name" value="F12P19.7"/>
    <property type="match status" value="1"/>
</dbReference>
<keyword evidence="3" id="KW-1185">Reference proteome</keyword>
<keyword evidence="1" id="KW-0732">Signal</keyword>
<evidence type="ECO:0000313" key="3">
    <source>
        <dbReference type="Proteomes" id="UP000075714"/>
    </source>
</evidence>
<dbReference type="PANTHER" id="PTHR38360">
    <property type="entry name" value="OS03G0120000 PROTEIN"/>
    <property type="match status" value="1"/>
</dbReference>
<dbReference type="STRING" id="33097.A0A150FXX7"/>
<evidence type="ECO:0000313" key="2">
    <source>
        <dbReference type="EMBL" id="KXZ42473.1"/>
    </source>
</evidence>
<feature type="chain" id="PRO_5007561811" evidence="1">
    <location>
        <begin position="21"/>
        <end position="142"/>
    </location>
</feature>
<gene>
    <name evidence="2" type="ORF">GPECTOR_143g714</name>
</gene>
<comment type="caution">
    <text evidence="2">The sequence shown here is derived from an EMBL/GenBank/DDBJ whole genome shotgun (WGS) entry which is preliminary data.</text>
</comment>
<accession>A0A150FXX7</accession>
<name>A0A150FXX7_GONPE</name>
<organism evidence="2 3">
    <name type="scientific">Gonium pectorale</name>
    <name type="common">Green alga</name>
    <dbReference type="NCBI Taxonomy" id="33097"/>
    <lineage>
        <taxon>Eukaryota</taxon>
        <taxon>Viridiplantae</taxon>
        <taxon>Chlorophyta</taxon>
        <taxon>core chlorophytes</taxon>
        <taxon>Chlorophyceae</taxon>
        <taxon>CS clade</taxon>
        <taxon>Chlamydomonadales</taxon>
        <taxon>Volvocaceae</taxon>
        <taxon>Gonium</taxon>
    </lineage>
</organism>
<sequence length="142" mass="15345">MAAGGRLFLLLAACLALASAAPTRNTADCIDSGLLKLTGLNVFPSSHQIQSPNVQYLQDRTTVQIAQNFEVTYYGTFKVLTNLYPGYKESYVLYQCGTAKPDPVAYGLPATTKVMSVPLQAVSVSDTSVLNFMVRREGWGEG</sequence>
<dbReference type="EMBL" id="LSYV01000143">
    <property type="protein sequence ID" value="KXZ42473.1"/>
    <property type="molecule type" value="Genomic_DNA"/>
</dbReference>
<proteinExistence type="predicted"/>
<protein>
    <submittedName>
        <fullName evidence="2">Uncharacterized protein</fullName>
    </submittedName>
</protein>